<accession>A0ABP9B9R1</accession>
<proteinExistence type="predicted"/>
<evidence type="ECO:0000313" key="3">
    <source>
        <dbReference type="EMBL" id="GAA4791570.1"/>
    </source>
</evidence>
<comment type="caution">
    <text evidence="3">The sequence shown here is derived from an EMBL/GenBank/DDBJ whole genome shotgun (WGS) entry which is preliminary data.</text>
</comment>
<feature type="region of interest" description="Disordered" evidence="1">
    <location>
        <begin position="1"/>
        <end position="23"/>
    </location>
</feature>
<feature type="transmembrane region" description="Helical" evidence="2">
    <location>
        <begin position="60"/>
        <end position="80"/>
    </location>
</feature>
<dbReference type="EMBL" id="BAABIG010000017">
    <property type="protein sequence ID" value="GAA4791570.1"/>
    <property type="molecule type" value="Genomic_DNA"/>
</dbReference>
<evidence type="ECO:0000256" key="2">
    <source>
        <dbReference type="SAM" id="Phobius"/>
    </source>
</evidence>
<dbReference type="Proteomes" id="UP001501265">
    <property type="component" value="Unassembled WGS sequence"/>
</dbReference>
<evidence type="ECO:0008006" key="5">
    <source>
        <dbReference type="Google" id="ProtNLM"/>
    </source>
</evidence>
<keyword evidence="4" id="KW-1185">Reference proteome</keyword>
<evidence type="ECO:0000256" key="1">
    <source>
        <dbReference type="SAM" id="MobiDB-lite"/>
    </source>
</evidence>
<keyword evidence="2" id="KW-0812">Transmembrane</keyword>
<sequence>MDGQRAAADSSLGDLGGPGTRQRGQLRTRAADIAWTALCVVLALWAVWSAVGVVRGVTAWAYSVVAFVLLAAASALRVAAARLPRCDGRDVRVRG</sequence>
<dbReference type="RefSeq" id="WP_345618352.1">
    <property type="nucleotide sequence ID" value="NZ_BAABIG010000017.1"/>
</dbReference>
<name>A0ABP9B9R1_9ACTN</name>
<keyword evidence="2" id="KW-1133">Transmembrane helix</keyword>
<evidence type="ECO:0000313" key="4">
    <source>
        <dbReference type="Proteomes" id="UP001501265"/>
    </source>
</evidence>
<organism evidence="3 4">
    <name type="scientific">Streptomyces ziwulingensis</name>
    <dbReference type="NCBI Taxonomy" id="1045501"/>
    <lineage>
        <taxon>Bacteria</taxon>
        <taxon>Bacillati</taxon>
        <taxon>Actinomycetota</taxon>
        <taxon>Actinomycetes</taxon>
        <taxon>Kitasatosporales</taxon>
        <taxon>Streptomycetaceae</taxon>
        <taxon>Streptomyces</taxon>
    </lineage>
</organism>
<gene>
    <name evidence="3" type="ORF">GCM10023220_16340</name>
</gene>
<reference evidence="4" key="1">
    <citation type="journal article" date="2019" name="Int. J. Syst. Evol. Microbiol.">
        <title>The Global Catalogue of Microorganisms (GCM) 10K type strain sequencing project: providing services to taxonomists for standard genome sequencing and annotation.</title>
        <authorList>
            <consortium name="The Broad Institute Genomics Platform"/>
            <consortium name="The Broad Institute Genome Sequencing Center for Infectious Disease"/>
            <person name="Wu L."/>
            <person name="Ma J."/>
        </authorList>
    </citation>
    <scope>NUCLEOTIDE SEQUENCE [LARGE SCALE GENOMIC DNA]</scope>
    <source>
        <strain evidence="4">JCM 18081</strain>
    </source>
</reference>
<keyword evidence="2" id="KW-0472">Membrane</keyword>
<feature type="transmembrane region" description="Helical" evidence="2">
    <location>
        <begin position="33"/>
        <end position="54"/>
    </location>
</feature>
<protein>
    <recommendedName>
        <fullName evidence="5">Integral membrane protein</fullName>
    </recommendedName>
</protein>